<evidence type="ECO:0000256" key="1">
    <source>
        <dbReference type="SAM" id="Phobius"/>
    </source>
</evidence>
<dbReference type="InterPro" id="IPR021737">
    <property type="entry name" value="Phage_phiKZ_Orf197"/>
</dbReference>
<keyword evidence="1" id="KW-0812">Transmembrane</keyword>
<name>A0A1Y5RXD6_9RHOB</name>
<dbReference type="EMBL" id="FWFW01000002">
    <property type="protein sequence ID" value="SLN24742.1"/>
    <property type="molecule type" value="Genomic_DNA"/>
</dbReference>
<keyword evidence="1" id="KW-1133">Transmembrane helix</keyword>
<evidence type="ECO:0008006" key="4">
    <source>
        <dbReference type="Google" id="ProtNLM"/>
    </source>
</evidence>
<gene>
    <name evidence="2" type="ORF">PAM7971_00835</name>
</gene>
<feature type="transmembrane region" description="Helical" evidence="1">
    <location>
        <begin position="85"/>
        <end position="107"/>
    </location>
</feature>
<dbReference type="OrthoDB" id="8536716at2"/>
<keyword evidence="1" id="KW-0472">Membrane</keyword>
<feature type="transmembrane region" description="Helical" evidence="1">
    <location>
        <begin position="179"/>
        <end position="202"/>
    </location>
</feature>
<feature type="transmembrane region" description="Helical" evidence="1">
    <location>
        <begin position="214"/>
        <end position="237"/>
    </location>
</feature>
<protein>
    <recommendedName>
        <fullName evidence="4">DUF3307 domain-containing protein</fullName>
    </recommendedName>
</protein>
<dbReference type="Proteomes" id="UP000193307">
    <property type="component" value="Unassembled WGS sequence"/>
</dbReference>
<dbReference type="RefSeq" id="WP_085847733.1">
    <property type="nucleotide sequence ID" value="NZ_FNZV01000002.1"/>
</dbReference>
<accession>A0A1Y5RXD6</accession>
<proteinExistence type="predicted"/>
<sequence length="254" mass="26992">MFETLSALFFAHVLADYVFQTAKMVQTKDRFGSMALHTITVYLCAVVALGSIAWQIAVLAGLHLAIDALKVLWVKTRDDDGIKPYLADQVAHFITIAAIAAVAPTLWADGIWTKDLAQGGLLDISAWAPKMMLLTAGAIYTTRAGGFAVGKLMTPFAAGAPTESLPKGGMMIGILERGLIFLMFLAGQPAGIGFLIAAKSVLRFDAASKNEKAEYVIIGTLASFSWAIAIAIFTLAINNGLNDAPLLEIMAAKD</sequence>
<dbReference type="Pfam" id="PF11750">
    <property type="entry name" value="DUF3307"/>
    <property type="match status" value="1"/>
</dbReference>
<evidence type="ECO:0000313" key="3">
    <source>
        <dbReference type="Proteomes" id="UP000193307"/>
    </source>
</evidence>
<organism evidence="2 3">
    <name type="scientific">Pacificibacter marinus</name>
    <dbReference type="NCBI Taxonomy" id="658057"/>
    <lineage>
        <taxon>Bacteria</taxon>
        <taxon>Pseudomonadati</taxon>
        <taxon>Pseudomonadota</taxon>
        <taxon>Alphaproteobacteria</taxon>
        <taxon>Rhodobacterales</taxon>
        <taxon>Roseobacteraceae</taxon>
        <taxon>Pacificibacter</taxon>
    </lineage>
</organism>
<dbReference type="AlphaFoldDB" id="A0A1Y5RXD6"/>
<dbReference type="STRING" id="658057.SAMN04488032_102251"/>
<feature type="transmembrane region" description="Helical" evidence="1">
    <location>
        <begin position="39"/>
        <end position="64"/>
    </location>
</feature>
<reference evidence="2 3" key="1">
    <citation type="submission" date="2017-03" db="EMBL/GenBank/DDBJ databases">
        <authorList>
            <person name="Afonso C.L."/>
            <person name="Miller P.J."/>
            <person name="Scott M.A."/>
            <person name="Spackman E."/>
            <person name="Goraichik I."/>
            <person name="Dimitrov K.M."/>
            <person name="Suarez D.L."/>
            <person name="Swayne D.E."/>
        </authorList>
    </citation>
    <scope>NUCLEOTIDE SEQUENCE [LARGE SCALE GENOMIC DNA]</scope>
    <source>
        <strain evidence="2 3">CECT 7971</strain>
    </source>
</reference>
<keyword evidence="3" id="KW-1185">Reference proteome</keyword>
<evidence type="ECO:0000313" key="2">
    <source>
        <dbReference type="EMBL" id="SLN24742.1"/>
    </source>
</evidence>